<comment type="caution">
    <text evidence="1">The sequence shown here is derived from an EMBL/GenBank/DDBJ whole genome shotgun (WGS) entry which is preliminary data.</text>
</comment>
<sequence length="113" mass="12776">MNEASTGYCTRVNHDPPVMDTITQEDPYAFVYNGIPGEHRVLAKCCTCPHCGAKRFKFEFPTFCCMSGKTKLVSQDIPGELYDLFTAQSELGKIFLGTTYVRITPTFLLHQWV</sequence>
<keyword evidence="2" id="KW-1185">Reference proteome</keyword>
<gene>
    <name evidence="1" type="ORF">CTI12_AA314730</name>
</gene>
<dbReference type="OrthoDB" id="693063at2759"/>
<dbReference type="EMBL" id="PKPP01003770">
    <property type="protein sequence ID" value="PWA67742.1"/>
    <property type="molecule type" value="Genomic_DNA"/>
</dbReference>
<evidence type="ECO:0000313" key="1">
    <source>
        <dbReference type="EMBL" id="PWA67742.1"/>
    </source>
</evidence>
<accession>A0A2U1N2L2</accession>
<protein>
    <submittedName>
        <fullName evidence="1">Uncharacterized protein</fullName>
    </submittedName>
</protein>
<reference evidence="1 2" key="1">
    <citation type="journal article" date="2018" name="Mol. Plant">
        <title>The genome of Artemisia annua provides insight into the evolution of Asteraceae family and artemisinin biosynthesis.</title>
        <authorList>
            <person name="Shen Q."/>
            <person name="Zhang L."/>
            <person name="Liao Z."/>
            <person name="Wang S."/>
            <person name="Yan T."/>
            <person name="Shi P."/>
            <person name="Liu M."/>
            <person name="Fu X."/>
            <person name="Pan Q."/>
            <person name="Wang Y."/>
            <person name="Lv Z."/>
            <person name="Lu X."/>
            <person name="Zhang F."/>
            <person name="Jiang W."/>
            <person name="Ma Y."/>
            <person name="Chen M."/>
            <person name="Hao X."/>
            <person name="Li L."/>
            <person name="Tang Y."/>
            <person name="Lv G."/>
            <person name="Zhou Y."/>
            <person name="Sun X."/>
            <person name="Brodelius P.E."/>
            <person name="Rose J.K.C."/>
            <person name="Tang K."/>
        </authorList>
    </citation>
    <scope>NUCLEOTIDE SEQUENCE [LARGE SCALE GENOMIC DNA]</scope>
    <source>
        <strain evidence="2">cv. Huhao1</strain>
        <tissue evidence="1">Leaf</tissue>
    </source>
</reference>
<name>A0A2U1N2L2_ARTAN</name>
<dbReference type="Proteomes" id="UP000245207">
    <property type="component" value="Unassembled WGS sequence"/>
</dbReference>
<dbReference type="AlphaFoldDB" id="A0A2U1N2L2"/>
<evidence type="ECO:0000313" key="2">
    <source>
        <dbReference type="Proteomes" id="UP000245207"/>
    </source>
</evidence>
<proteinExistence type="predicted"/>
<organism evidence="1 2">
    <name type="scientific">Artemisia annua</name>
    <name type="common">Sweet wormwood</name>
    <dbReference type="NCBI Taxonomy" id="35608"/>
    <lineage>
        <taxon>Eukaryota</taxon>
        <taxon>Viridiplantae</taxon>
        <taxon>Streptophyta</taxon>
        <taxon>Embryophyta</taxon>
        <taxon>Tracheophyta</taxon>
        <taxon>Spermatophyta</taxon>
        <taxon>Magnoliopsida</taxon>
        <taxon>eudicotyledons</taxon>
        <taxon>Gunneridae</taxon>
        <taxon>Pentapetalae</taxon>
        <taxon>asterids</taxon>
        <taxon>campanulids</taxon>
        <taxon>Asterales</taxon>
        <taxon>Asteraceae</taxon>
        <taxon>Asteroideae</taxon>
        <taxon>Anthemideae</taxon>
        <taxon>Artemisiinae</taxon>
        <taxon>Artemisia</taxon>
    </lineage>
</organism>